<evidence type="ECO:0000256" key="1">
    <source>
        <dbReference type="ARBA" id="ARBA00023157"/>
    </source>
</evidence>
<evidence type="ECO:0000256" key="3">
    <source>
        <dbReference type="SAM" id="MobiDB-lite"/>
    </source>
</evidence>
<reference evidence="6 7" key="1">
    <citation type="submission" date="2022-05" db="EMBL/GenBank/DDBJ databases">
        <authorList>
            <consortium name="Genoscope - CEA"/>
            <person name="William W."/>
        </authorList>
    </citation>
    <scope>NUCLEOTIDE SEQUENCE [LARGE SCALE GENOMIC DNA]</scope>
</reference>
<dbReference type="EMBL" id="CALNXJ010000064">
    <property type="protein sequence ID" value="CAH3157458.1"/>
    <property type="molecule type" value="Genomic_DNA"/>
</dbReference>
<evidence type="ECO:0000256" key="4">
    <source>
        <dbReference type="SAM" id="Phobius"/>
    </source>
</evidence>
<feature type="domain" description="Ig-like" evidence="5">
    <location>
        <begin position="214"/>
        <end position="294"/>
    </location>
</feature>
<dbReference type="Pfam" id="PF13927">
    <property type="entry name" value="Ig_3"/>
    <property type="match status" value="2"/>
</dbReference>
<feature type="compositionally biased region" description="Gly residues" evidence="3">
    <location>
        <begin position="169"/>
        <end position="178"/>
    </location>
</feature>
<dbReference type="PANTHER" id="PTHR31535:SF3">
    <property type="entry name" value="REGULATORY PROTEIN ZESTE"/>
    <property type="match status" value="1"/>
</dbReference>
<keyword evidence="4" id="KW-0472">Membrane</keyword>
<dbReference type="AlphaFoldDB" id="A0AAU9XSC7"/>
<keyword evidence="7" id="KW-1185">Reference proteome</keyword>
<dbReference type="InterPro" id="IPR036179">
    <property type="entry name" value="Ig-like_dom_sf"/>
</dbReference>
<feature type="transmembrane region" description="Helical" evidence="4">
    <location>
        <begin position="20"/>
        <end position="41"/>
    </location>
</feature>
<feature type="region of interest" description="Disordered" evidence="3">
    <location>
        <begin position="146"/>
        <end position="214"/>
    </location>
</feature>
<gene>
    <name evidence="6" type="ORF">PMEA_00029991</name>
</gene>
<keyword evidence="1" id="KW-1015">Disulfide bond</keyword>
<evidence type="ECO:0000256" key="2">
    <source>
        <dbReference type="ARBA" id="ARBA00023319"/>
    </source>
</evidence>
<dbReference type="InterPro" id="IPR003599">
    <property type="entry name" value="Ig_sub"/>
</dbReference>
<dbReference type="PROSITE" id="PS50835">
    <property type="entry name" value="IG_LIKE"/>
    <property type="match status" value="2"/>
</dbReference>
<dbReference type="InterPro" id="IPR007110">
    <property type="entry name" value="Ig-like_dom"/>
</dbReference>
<dbReference type="Proteomes" id="UP001159428">
    <property type="component" value="Unassembled WGS sequence"/>
</dbReference>
<comment type="caution">
    <text evidence="6">The sequence shown here is derived from an EMBL/GenBank/DDBJ whole genome shotgun (WGS) entry which is preliminary data.</text>
</comment>
<protein>
    <recommendedName>
        <fullName evidence="5">Ig-like domain-containing protein</fullName>
    </recommendedName>
</protein>
<dbReference type="InterPro" id="IPR013783">
    <property type="entry name" value="Ig-like_fold"/>
</dbReference>
<dbReference type="InterPro" id="IPR003598">
    <property type="entry name" value="Ig_sub2"/>
</dbReference>
<dbReference type="SUPFAM" id="SSF48726">
    <property type="entry name" value="Immunoglobulin"/>
    <property type="match status" value="2"/>
</dbReference>
<proteinExistence type="predicted"/>
<organism evidence="6 7">
    <name type="scientific">Pocillopora meandrina</name>
    <dbReference type="NCBI Taxonomy" id="46732"/>
    <lineage>
        <taxon>Eukaryota</taxon>
        <taxon>Metazoa</taxon>
        <taxon>Cnidaria</taxon>
        <taxon>Anthozoa</taxon>
        <taxon>Hexacorallia</taxon>
        <taxon>Scleractinia</taxon>
        <taxon>Astrocoeniina</taxon>
        <taxon>Pocilloporidae</taxon>
        <taxon>Pocillopora</taxon>
    </lineage>
</organism>
<name>A0AAU9XSC7_9CNID</name>
<dbReference type="Gene3D" id="2.60.40.10">
    <property type="entry name" value="Immunoglobulins"/>
    <property type="match status" value="2"/>
</dbReference>
<evidence type="ECO:0000313" key="6">
    <source>
        <dbReference type="EMBL" id="CAH3157458.1"/>
    </source>
</evidence>
<keyword evidence="4" id="KW-1133">Transmembrane helix</keyword>
<dbReference type="SMART" id="SM00409">
    <property type="entry name" value="IG"/>
    <property type="match status" value="2"/>
</dbReference>
<sequence length="673" mass="69603">MDNSARDTKMTTRKRDRREMFYTCSSMLSVIGILLGFALVARIETVARDLRTMDTKFSLQIHQIRDILKESAASSRGSENFDTSNAIRYKIPIVRRSVDTVNGNESISHYDIGEAIKRYVRSTMKGYVCQSPDRVCVVGSPGPIGARGLPGKRGPKGIRGKKGTRGVVGPPGGLGKQGIKGDIGPEGIKGEKGIPGTPGQPGAKGEPGESLSAPEVTVSLTTDTVTENQTATFYCSANGNPMPTVTWSKTGDTKPISSRHNKLEITKATYNDSGNYVCTAKNVLGEVQKQVKLFVEVPPRFTKTPNRVIKINRGEKASASCQAFGFPSPKIIWSRGLVPLPQGRTSVSNGTLDISHFDLKDSGTYQCTASNKLGSVSALTTLYYIHIDFKAVFTNLGASGRFGPTSPGSHYANQDHDGQVTLSSGIQQWTVPYTGDYRIEAIGAAGGYDTVPNSAQYRGRGARMIGTFRLKKGEVIRILVGQEGAINKATRSSGGGGGTFVVRGANTPLIIAGGGGGTESARSRHSGCDANIVSSGNPGFRSWSGGSNGHGAQTADASNSGGGGGGFYSSGRSSKQFGGTMGRGGEGGKGFLQGGVGGGAKLNNAVGGFGGGGGAYGNGGGAGGGGGYSGGSSGDNESDSCGGGGGSYNAGKDQQNECCYQSSGHGQVIITLL</sequence>
<evidence type="ECO:0000313" key="7">
    <source>
        <dbReference type="Proteomes" id="UP001159428"/>
    </source>
</evidence>
<feature type="compositionally biased region" description="Basic residues" evidence="3">
    <location>
        <begin position="153"/>
        <end position="164"/>
    </location>
</feature>
<feature type="domain" description="Ig-like" evidence="5">
    <location>
        <begin position="299"/>
        <end position="383"/>
    </location>
</feature>
<dbReference type="PANTHER" id="PTHR31535">
    <property type="match status" value="1"/>
</dbReference>
<keyword evidence="4" id="KW-0812">Transmembrane</keyword>
<dbReference type="FunFam" id="2.60.40.10:FF:000032">
    <property type="entry name" value="palladin isoform X1"/>
    <property type="match status" value="2"/>
</dbReference>
<accession>A0AAU9XSC7</accession>
<evidence type="ECO:0000259" key="5">
    <source>
        <dbReference type="PROSITE" id="PS50835"/>
    </source>
</evidence>
<dbReference type="SMART" id="SM00408">
    <property type="entry name" value="IGc2"/>
    <property type="match status" value="2"/>
</dbReference>
<feature type="region of interest" description="Disordered" evidence="3">
    <location>
        <begin position="539"/>
        <end position="586"/>
    </location>
</feature>
<feature type="compositionally biased region" description="Low complexity" evidence="3">
    <location>
        <begin position="569"/>
        <end position="578"/>
    </location>
</feature>
<keyword evidence="2" id="KW-0393">Immunoglobulin domain</keyword>